<gene>
    <name evidence="1" type="primary">GLB1L_3</name>
    <name evidence="1" type="ORF">OS493_010761</name>
</gene>
<keyword evidence="2" id="KW-1185">Reference proteome</keyword>
<proteinExistence type="predicted"/>
<dbReference type="Proteomes" id="UP001163046">
    <property type="component" value="Unassembled WGS sequence"/>
</dbReference>
<evidence type="ECO:0000313" key="2">
    <source>
        <dbReference type="Proteomes" id="UP001163046"/>
    </source>
</evidence>
<organism evidence="1 2">
    <name type="scientific">Desmophyllum pertusum</name>
    <dbReference type="NCBI Taxonomy" id="174260"/>
    <lineage>
        <taxon>Eukaryota</taxon>
        <taxon>Metazoa</taxon>
        <taxon>Cnidaria</taxon>
        <taxon>Anthozoa</taxon>
        <taxon>Hexacorallia</taxon>
        <taxon>Scleractinia</taxon>
        <taxon>Caryophylliina</taxon>
        <taxon>Caryophylliidae</taxon>
        <taxon>Desmophyllum</taxon>
    </lineage>
</organism>
<name>A0A9X0D086_9CNID</name>
<comment type="caution">
    <text evidence="1">The sequence shown here is derived from an EMBL/GenBank/DDBJ whole genome shotgun (WGS) entry which is preliminary data.</text>
</comment>
<reference evidence="1" key="1">
    <citation type="submission" date="2023-01" db="EMBL/GenBank/DDBJ databases">
        <title>Genome assembly of the deep-sea coral Lophelia pertusa.</title>
        <authorList>
            <person name="Herrera S."/>
            <person name="Cordes E."/>
        </authorList>
    </citation>
    <scope>NUCLEOTIDE SEQUENCE</scope>
    <source>
        <strain evidence="1">USNM1676648</strain>
        <tissue evidence="1">Polyp</tissue>
    </source>
</reference>
<evidence type="ECO:0000313" key="1">
    <source>
        <dbReference type="EMBL" id="KAJ7380054.1"/>
    </source>
</evidence>
<dbReference type="AlphaFoldDB" id="A0A9X0D086"/>
<sequence length="73" mass="8289">MTRSLWNRLDRIMDSSFMKTRIPFSGPAVNISIPGLRDRGIVFVNQVREATLIRVGGRRTPPLKLKPGRPWAS</sequence>
<dbReference type="EMBL" id="MU826354">
    <property type="protein sequence ID" value="KAJ7380054.1"/>
    <property type="molecule type" value="Genomic_DNA"/>
</dbReference>
<keyword evidence="1" id="KW-0326">Glycosidase</keyword>
<keyword evidence="1" id="KW-0378">Hydrolase</keyword>
<dbReference type="GO" id="GO:0004565">
    <property type="term" value="F:beta-galactosidase activity"/>
    <property type="evidence" value="ECO:0007669"/>
    <property type="project" value="UniProtKB-EC"/>
</dbReference>
<dbReference type="EC" id="3.2.1.23" evidence="1"/>
<accession>A0A9X0D086</accession>
<protein>
    <submittedName>
        <fullName evidence="1">Beta-galactosidase-1-like protein</fullName>
        <ecNumber evidence="1">3.2.1.23</ecNumber>
    </submittedName>
</protein>